<evidence type="ECO:0000256" key="1">
    <source>
        <dbReference type="SAM" id="MobiDB-lite"/>
    </source>
</evidence>
<name>C5S116_9PAST</name>
<dbReference type="EMBL" id="ACQL01000083">
    <property type="protein sequence ID" value="EER47400.1"/>
    <property type="molecule type" value="Genomic_DNA"/>
</dbReference>
<feature type="non-terminal residue" evidence="2">
    <location>
        <position position="48"/>
    </location>
</feature>
<dbReference type="Proteomes" id="UP000005532">
    <property type="component" value="Unassembled WGS sequence"/>
</dbReference>
<evidence type="ECO:0000313" key="2">
    <source>
        <dbReference type="EMBL" id="EER47400.1"/>
    </source>
</evidence>
<feature type="non-terminal residue" evidence="2">
    <location>
        <position position="1"/>
    </location>
</feature>
<feature type="region of interest" description="Disordered" evidence="1">
    <location>
        <begin position="1"/>
        <end position="23"/>
    </location>
</feature>
<protein>
    <submittedName>
        <fullName evidence="2">Uncharacterized protein</fullName>
    </submittedName>
</protein>
<organism evidence="2 3">
    <name type="scientific">Actinobacillus minor NM305</name>
    <dbReference type="NCBI Taxonomy" id="637911"/>
    <lineage>
        <taxon>Bacteria</taxon>
        <taxon>Pseudomonadati</taxon>
        <taxon>Pseudomonadota</taxon>
        <taxon>Gammaproteobacteria</taxon>
        <taxon>Pasteurellales</taxon>
        <taxon>Pasteurellaceae</taxon>
        <taxon>Actinobacillus</taxon>
    </lineage>
</organism>
<comment type="caution">
    <text evidence="2">The sequence shown here is derived from an EMBL/GenBank/DDBJ whole genome shotgun (WGS) entry which is preliminary data.</text>
</comment>
<reference evidence="2 3" key="1">
    <citation type="journal article" date="2010" name="Vet. Microbiol.">
        <title>Production of haemolysins by strains of the Actinobacillus minor/porcitonsillarum complex.</title>
        <authorList>
            <person name="Arya G."/>
            <person name="Niven D.F."/>
        </authorList>
    </citation>
    <scope>NUCLEOTIDE SEQUENCE [LARGE SCALE GENOMIC DNA]</scope>
    <source>
        <strain evidence="2 3">NM305</strain>
    </source>
</reference>
<evidence type="ECO:0000313" key="3">
    <source>
        <dbReference type="Proteomes" id="UP000005532"/>
    </source>
</evidence>
<gene>
    <name evidence="2" type="ORF">AM305_07969</name>
</gene>
<dbReference type="eggNOG" id="COG3039">
    <property type="taxonomic scope" value="Bacteria"/>
</dbReference>
<sequence length="48" mass="5676">KYLFTDSTHLKASANKNKKHNEKREVRVSQYIDMLNQDVAKVREEKGK</sequence>
<proteinExistence type="predicted"/>
<dbReference type="AlphaFoldDB" id="C5S116"/>
<accession>C5S116</accession>